<dbReference type="InterPro" id="IPR027806">
    <property type="entry name" value="HARBI1_dom"/>
</dbReference>
<proteinExistence type="inferred from homology"/>
<dbReference type="GO" id="GO:0005634">
    <property type="term" value="C:nucleus"/>
    <property type="evidence" value="ECO:0007669"/>
    <property type="project" value="UniProtKB-SubCell"/>
</dbReference>
<dbReference type="OMA" id="FARMFPA"/>
<dbReference type="InterPro" id="IPR045249">
    <property type="entry name" value="HARBI1-like"/>
</dbReference>
<evidence type="ECO:0000256" key="5">
    <source>
        <dbReference type="ARBA" id="ARBA00022723"/>
    </source>
</evidence>
<keyword evidence="5" id="KW-0479">Metal-binding</keyword>
<protein>
    <submittedName>
        <fullName evidence="10">Uncharacterized LOC115532520</fullName>
    </submittedName>
</protein>
<feature type="compositionally biased region" description="Polar residues" evidence="8">
    <location>
        <begin position="374"/>
        <end position="384"/>
    </location>
</feature>
<evidence type="ECO:0000313" key="11">
    <source>
        <dbReference type="Proteomes" id="UP000694546"/>
    </source>
</evidence>
<dbReference type="AlphaFoldDB" id="A0A8C4Z1R4"/>
<evidence type="ECO:0000256" key="1">
    <source>
        <dbReference type="ARBA" id="ARBA00001968"/>
    </source>
</evidence>
<feature type="region of interest" description="Disordered" evidence="8">
    <location>
        <begin position="361"/>
        <end position="388"/>
    </location>
</feature>
<dbReference type="OrthoDB" id="10061326at2759"/>
<dbReference type="PANTHER" id="PTHR22930:SF269">
    <property type="entry name" value="NUCLEASE HARBI1-LIKE PROTEIN"/>
    <property type="match status" value="1"/>
</dbReference>
<evidence type="ECO:0000256" key="3">
    <source>
        <dbReference type="ARBA" id="ARBA00006958"/>
    </source>
</evidence>
<dbReference type="GeneID" id="115532520"/>
<feature type="region of interest" description="Disordered" evidence="8">
    <location>
        <begin position="407"/>
        <end position="473"/>
    </location>
</feature>
<evidence type="ECO:0000256" key="4">
    <source>
        <dbReference type="ARBA" id="ARBA00022722"/>
    </source>
</evidence>
<gene>
    <name evidence="10" type="primary">LOC115532520</name>
</gene>
<feature type="domain" description="DDE Tnp4" evidence="9">
    <location>
        <begin position="175"/>
        <end position="338"/>
    </location>
</feature>
<keyword evidence="4" id="KW-0540">Nuclease</keyword>
<dbReference type="Proteomes" id="UP000694546">
    <property type="component" value="Chromosome 19"/>
</dbReference>
<dbReference type="GeneTree" id="ENSGT00940000164115"/>
<evidence type="ECO:0000313" key="10">
    <source>
        <dbReference type="Ensembl" id="ENSGMOP00000003066.2"/>
    </source>
</evidence>
<sequence>MKIALSALGLVLVQRHRRMGKIKRNRTKWVKSWIQQRQAQGAYPNLRRELAVDERADFQDFARMFPAQFQMLEESIRPIIQRKNTNYRDSISAGERLTVTLRFLATGESFKSLSYRFRMGESTIGKFVPETCEAIYSVLKEKYAKCPDTALGWQQVATGFLSWWNFPNCIGALDGRRVKGRSPPVSGSTNHNSKPPFAIDLMAMVDSDYKFLYVDVGSQGRISDGGVFAGCTFADALENRTTNMPAPAPLPGSDQLSPYCIVADEAFPLKEYLMKPYPQHGLSPTQRVFNDRLSRAQRVVENAFGLLASRFRVLLNAFSFRYTAKVENIVLACCALHNFLTTESCEEYMADIVDGEGPDNAILPGKWRDDPALQHTSLPQSTDVSPRAEQTRNNLCQYFMSDCGAVPSQRGNGSTQSEEPGSDVPLTGSPIAESPVCERTLTEVLDSRSSSDGTDRSQRLPAKRTNKGQHGAVDEEVVLMRTIGKTLERMAAGAPRQEEHHAYLSVYCKRIEHRMRRLPQHRLPEFEYEMDCLLYRFSQNQIQEPSRQDLARLQTDYKDERPL</sequence>
<evidence type="ECO:0000256" key="7">
    <source>
        <dbReference type="ARBA" id="ARBA00023242"/>
    </source>
</evidence>
<dbReference type="GO" id="GO:0004518">
    <property type="term" value="F:nuclease activity"/>
    <property type="evidence" value="ECO:0007669"/>
    <property type="project" value="UniProtKB-KW"/>
</dbReference>
<comment type="similarity">
    <text evidence="3">Belongs to the HARBI1 family.</text>
</comment>
<dbReference type="GO" id="GO:0046872">
    <property type="term" value="F:metal ion binding"/>
    <property type="evidence" value="ECO:0007669"/>
    <property type="project" value="UniProtKB-KW"/>
</dbReference>
<dbReference type="RefSeq" id="XP_030198212.1">
    <property type="nucleotide sequence ID" value="XM_030342352.1"/>
</dbReference>
<name>A0A8C4Z1R4_GADMO</name>
<dbReference type="Pfam" id="PF13359">
    <property type="entry name" value="DDE_Tnp_4"/>
    <property type="match status" value="1"/>
</dbReference>
<feature type="compositionally biased region" description="Polar residues" evidence="8">
    <location>
        <begin position="409"/>
        <end position="419"/>
    </location>
</feature>
<reference evidence="10" key="2">
    <citation type="submission" date="2025-09" db="UniProtKB">
        <authorList>
            <consortium name="Ensembl"/>
        </authorList>
    </citation>
    <scope>IDENTIFICATION</scope>
</reference>
<comment type="cofactor">
    <cofactor evidence="1">
        <name>a divalent metal cation</name>
        <dbReference type="ChEBI" id="CHEBI:60240"/>
    </cofactor>
</comment>
<dbReference type="PANTHER" id="PTHR22930">
    <property type="match status" value="1"/>
</dbReference>
<keyword evidence="7" id="KW-0539">Nucleus</keyword>
<evidence type="ECO:0000256" key="6">
    <source>
        <dbReference type="ARBA" id="ARBA00022801"/>
    </source>
</evidence>
<reference evidence="10" key="1">
    <citation type="submission" date="2025-08" db="UniProtKB">
        <authorList>
            <consortium name="Ensembl"/>
        </authorList>
    </citation>
    <scope>IDENTIFICATION</scope>
</reference>
<evidence type="ECO:0000256" key="2">
    <source>
        <dbReference type="ARBA" id="ARBA00004123"/>
    </source>
</evidence>
<accession>A0A8C4Z1R4</accession>
<dbReference type="GO" id="GO:0016787">
    <property type="term" value="F:hydrolase activity"/>
    <property type="evidence" value="ECO:0007669"/>
    <property type="project" value="UniProtKB-KW"/>
</dbReference>
<keyword evidence="11" id="KW-1185">Reference proteome</keyword>
<evidence type="ECO:0000256" key="8">
    <source>
        <dbReference type="SAM" id="MobiDB-lite"/>
    </source>
</evidence>
<organism evidence="10 11">
    <name type="scientific">Gadus morhua</name>
    <name type="common">Atlantic cod</name>
    <dbReference type="NCBI Taxonomy" id="8049"/>
    <lineage>
        <taxon>Eukaryota</taxon>
        <taxon>Metazoa</taxon>
        <taxon>Chordata</taxon>
        <taxon>Craniata</taxon>
        <taxon>Vertebrata</taxon>
        <taxon>Euteleostomi</taxon>
        <taxon>Actinopterygii</taxon>
        <taxon>Neopterygii</taxon>
        <taxon>Teleostei</taxon>
        <taxon>Neoteleostei</taxon>
        <taxon>Acanthomorphata</taxon>
        <taxon>Zeiogadaria</taxon>
        <taxon>Gadariae</taxon>
        <taxon>Gadiformes</taxon>
        <taxon>Gadoidei</taxon>
        <taxon>Gadidae</taxon>
        <taxon>Gadus</taxon>
    </lineage>
</organism>
<evidence type="ECO:0000259" key="9">
    <source>
        <dbReference type="Pfam" id="PF13359"/>
    </source>
</evidence>
<comment type="subcellular location">
    <subcellularLocation>
        <location evidence="2">Nucleus</location>
    </subcellularLocation>
</comment>
<keyword evidence="6" id="KW-0378">Hydrolase</keyword>
<dbReference type="Ensembl" id="ENSGMOT00000003163.2">
    <property type="protein sequence ID" value="ENSGMOP00000003066.2"/>
    <property type="gene ID" value="ENSGMOG00000002922.2"/>
</dbReference>